<keyword evidence="3" id="KW-1185">Reference proteome</keyword>
<organism evidence="2 3">
    <name type="scientific">Colletotrichum zoysiae</name>
    <dbReference type="NCBI Taxonomy" id="1216348"/>
    <lineage>
        <taxon>Eukaryota</taxon>
        <taxon>Fungi</taxon>
        <taxon>Dikarya</taxon>
        <taxon>Ascomycota</taxon>
        <taxon>Pezizomycotina</taxon>
        <taxon>Sordariomycetes</taxon>
        <taxon>Hypocreomycetidae</taxon>
        <taxon>Glomerellales</taxon>
        <taxon>Glomerellaceae</taxon>
        <taxon>Colletotrichum</taxon>
        <taxon>Colletotrichum graminicola species complex</taxon>
    </lineage>
</organism>
<sequence>MYVNTGRKGVGRDSMEHALDRRRSMSVEDATRLGPKCHHHTPLQGSDLVTVDTADETPAERVCRHGC</sequence>
<dbReference type="EMBL" id="MU843150">
    <property type="protein sequence ID" value="KAK2020989.1"/>
    <property type="molecule type" value="Genomic_DNA"/>
</dbReference>
<gene>
    <name evidence="2" type="ORF">LX32DRAFT_646869</name>
</gene>
<protein>
    <submittedName>
        <fullName evidence="2">Uncharacterized protein</fullName>
    </submittedName>
</protein>
<dbReference type="AlphaFoldDB" id="A0AAD9H3S6"/>
<comment type="caution">
    <text evidence="2">The sequence shown here is derived from an EMBL/GenBank/DDBJ whole genome shotgun (WGS) entry which is preliminary data.</text>
</comment>
<accession>A0AAD9H3S6</accession>
<reference evidence="2" key="1">
    <citation type="submission" date="2021-06" db="EMBL/GenBank/DDBJ databases">
        <title>Comparative genomics, transcriptomics and evolutionary studies reveal genomic signatures of adaptation to plant cell wall in hemibiotrophic fungi.</title>
        <authorList>
            <consortium name="DOE Joint Genome Institute"/>
            <person name="Baroncelli R."/>
            <person name="Diaz J.F."/>
            <person name="Benocci T."/>
            <person name="Peng M."/>
            <person name="Battaglia E."/>
            <person name="Haridas S."/>
            <person name="Andreopoulos W."/>
            <person name="Labutti K."/>
            <person name="Pangilinan J."/>
            <person name="Floch G.L."/>
            <person name="Makela M.R."/>
            <person name="Henrissat B."/>
            <person name="Grigoriev I.V."/>
            <person name="Crouch J.A."/>
            <person name="De Vries R.P."/>
            <person name="Sukno S.A."/>
            <person name="Thon M.R."/>
        </authorList>
    </citation>
    <scope>NUCLEOTIDE SEQUENCE</scope>
    <source>
        <strain evidence="2">MAFF235873</strain>
    </source>
</reference>
<name>A0AAD9H3S6_9PEZI</name>
<feature type="compositionally biased region" description="Basic and acidic residues" evidence="1">
    <location>
        <begin position="10"/>
        <end position="31"/>
    </location>
</feature>
<evidence type="ECO:0000313" key="2">
    <source>
        <dbReference type="EMBL" id="KAK2020989.1"/>
    </source>
</evidence>
<evidence type="ECO:0000256" key="1">
    <source>
        <dbReference type="SAM" id="MobiDB-lite"/>
    </source>
</evidence>
<proteinExistence type="predicted"/>
<feature type="region of interest" description="Disordered" evidence="1">
    <location>
        <begin position="1"/>
        <end position="45"/>
    </location>
</feature>
<dbReference type="Proteomes" id="UP001232148">
    <property type="component" value="Unassembled WGS sequence"/>
</dbReference>
<evidence type="ECO:0000313" key="3">
    <source>
        <dbReference type="Proteomes" id="UP001232148"/>
    </source>
</evidence>